<comment type="caution">
    <text evidence="2">The sequence shown here is derived from an EMBL/GenBank/DDBJ whole genome shotgun (WGS) entry which is preliminary data.</text>
</comment>
<proteinExistence type="predicted"/>
<evidence type="ECO:0008006" key="4">
    <source>
        <dbReference type="Google" id="ProtNLM"/>
    </source>
</evidence>
<protein>
    <recommendedName>
        <fullName evidence="4">Anaphase-promoting complex subunit 13</fullName>
    </recommendedName>
</protein>
<feature type="compositionally biased region" description="Basic and acidic residues" evidence="1">
    <location>
        <begin position="73"/>
        <end position="86"/>
    </location>
</feature>
<dbReference type="KEGG" id="kne:92184167"/>
<keyword evidence="3" id="KW-1185">Reference proteome</keyword>
<dbReference type="AlphaFoldDB" id="A0AAW0YGT3"/>
<gene>
    <name evidence="2" type="ORF">IAR55_006909</name>
</gene>
<evidence type="ECO:0000256" key="1">
    <source>
        <dbReference type="SAM" id="MobiDB-lite"/>
    </source>
</evidence>
<name>A0AAW0YGT3_9TREE</name>
<sequence length="229" mass="24924">MMLDSSFTPLPTLTPQTLYSFYPHPLSPRSHLHSTLFSPSGESESGPGPSTQKSTLLKQQQRECAAPQCRPQTHHERTRRSDVHGAMKRAEERALMGRRPAGVGLGKDDEEIIVEEDLLEHEQHDTNMFGHRFLLPFGRRLTQMEMDAAPSPSPSEPDHERRQEDRSGPGGVSPISPVVGVGATGLDDLDDEDGGGAGIVDLDASIEDMDRSEGADGDDGGEGEESMEE</sequence>
<evidence type="ECO:0000313" key="3">
    <source>
        <dbReference type="Proteomes" id="UP001388673"/>
    </source>
</evidence>
<dbReference type="RefSeq" id="XP_066799679.1">
    <property type="nucleotide sequence ID" value="XM_066949987.1"/>
</dbReference>
<feature type="region of interest" description="Disordered" evidence="1">
    <location>
        <begin position="32"/>
        <end position="86"/>
    </location>
</feature>
<organism evidence="2 3">
    <name type="scientific">Kwoniella newhampshirensis</name>
    <dbReference type="NCBI Taxonomy" id="1651941"/>
    <lineage>
        <taxon>Eukaryota</taxon>
        <taxon>Fungi</taxon>
        <taxon>Dikarya</taxon>
        <taxon>Basidiomycota</taxon>
        <taxon>Agaricomycotina</taxon>
        <taxon>Tremellomycetes</taxon>
        <taxon>Tremellales</taxon>
        <taxon>Cryptococcaceae</taxon>
        <taxon>Kwoniella</taxon>
    </lineage>
</organism>
<dbReference type="Proteomes" id="UP001388673">
    <property type="component" value="Unassembled WGS sequence"/>
</dbReference>
<evidence type="ECO:0000313" key="2">
    <source>
        <dbReference type="EMBL" id="KAK8844115.1"/>
    </source>
</evidence>
<feature type="compositionally biased region" description="Low complexity" evidence="1">
    <location>
        <begin position="38"/>
        <end position="50"/>
    </location>
</feature>
<feature type="compositionally biased region" description="Low complexity" evidence="1">
    <location>
        <begin position="172"/>
        <end position="186"/>
    </location>
</feature>
<accession>A0AAW0YGT3</accession>
<dbReference type="GeneID" id="92184167"/>
<feature type="compositionally biased region" description="Basic and acidic residues" evidence="1">
    <location>
        <begin position="156"/>
        <end position="167"/>
    </location>
</feature>
<dbReference type="EMBL" id="JBCAWK010000014">
    <property type="protein sequence ID" value="KAK8844115.1"/>
    <property type="molecule type" value="Genomic_DNA"/>
</dbReference>
<feature type="region of interest" description="Disordered" evidence="1">
    <location>
        <begin position="146"/>
        <end position="229"/>
    </location>
</feature>
<feature type="compositionally biased region" description="Acidic residues" evidence="1">
    <location>
        <begin position="215"/>
        <end position="229"/>
    </location>
</feature>
<reference evidence="2 3" key="1">
    <citation type="journal article" date="2024" name="bioRxiv">
        <title>Comparative genomics of Cryptococcus and Kwoniella reveals pathogenesis evolution and contrasting karyotype dynamics via intercentromeric recombination or chromosome fusion.</title>
        <authorList>
            <person name="Coelho M.A."/>
            <person name="David-Palma M."/>
            <person name="Shea T."/>
            <person name="Bowers K."/>
            <person name="McGinley-Smith S."/>
            <person name="Mohammad A.W."/>
            <person name="Gnirke A."/>
            <person name="Yurkov A.M."/>
            <person name="Nowrousian M."/>
            <person name="Sun S."/>
            <person name="Cuomo C.A."/>
            <person name="Heitman J."/>
        </authorList>
    </citation>
    <scope>NUCLEOTIDE SEQUENCE [LARGE SCALE GENOMIC DNA]</scope>
    <source>
        <strain evidence="2 3">CBS 13917</strain>
    </source>
</reference>